<evidence type="ECO:0000313" key="1">
    <source>
        <dbReference type="EMBL" id="MFC4534153.1"/>
    </source>
</evidence>
<dbReference type="GO" id="GO:0016787">
    <property type="term" value="F:hydrolase activity"/>
    <property type="evidence" value="ECO:0007669"/>
    <property type="project" value="UniProtKB-KW"/>
</dbReference>
<comment type="caution">
    <text evidence="1">The sequence shown here is derived from an EMBL/GenBank/DDBJ whole genome shotgun (WGS) entry which is preliminary data.</text>
</comment>
<dbReference type="Gene3D" id="3.40.50.1820">
    <property type="entry name" value="alpha/beta hydrolase"/>
    <property type="match status" value="1"/>
</dbReference>
<gene>
    <name evidence="1" type="ORF">ACFO60_25610</name>
</gene>
<protein>
    <submittedName>
        <fullName evidence="1">Alpha/beta fold hydrolase</fullName>
    </submittedName>
</protein>
<reference evidence="2" key="1">
    <citation type="journal article" date="2019" name="Int. J. Syst. Evol. Microbiol.">
        <title>The Global Catalogue of Microorganisms (GCM) 10K type strain sequencing project: providing services to taxonomists for standard genome sequencing and annotation.</title>
        <authorList>
            <consortium name="The Broad Institute Genomics Platform"/>
            <consortium name="The Broad Institute Genome Sequencing Center for Infectious Disease"/>
            <person name="Wu L."/>
            <person name="Ma J."/>
        </authorList>
    </citation>
    <scope>NUCLEOTIDE SEQUENCE [LARGE SCALE GENOMIC DNA]</scope>
    <source>
        <strain evidence="2">CGMCC 4.7132</strain>
    </source>
</reference>
<accession>A0ABV9CMD2</accession>
<organism evidence="1 2">
    <name type="scientific">Sphaerisporangium dianthi</name>
    <dbReference type="NCBI Taxonomy" id="1436120"/>
    <lineage>
        <taxon>Bacteria</taxon>
        <taxon>Bacillati</taxon>
        <taxon>Actinomycetota</taxon>
        <taxon>Actinomycetes</taxon>
        <taxon>Streptosporangiales</taxon>
        <taxon>Streptosporangiaceae</taxon>
        <taxon>Sphaerisporangium</taxon>
    </lineage>
</organism>
<dbReference type="InterPro" id="IPR029058">
    <property type="entry name" value="AB_hydrolase_fold"/>
</dbReference>
<dbReference type="Proteomes" id="UP001596004">
    <property type="component" value="Unassembled WGS sequence"/>
</dbReference>
<sequence>MTSETTELRRLAQAVLSARPLADVLEPPVRVAGPAELSSLLGRMTGRLGAPELRPVGDPGDPGELGVFERVISEHLALGRPGLDPDVPPETVDRTVDDVAANGFEGFCAREQVAAPGGGPALTAYAAGRREDPAVVVVMPCGMPARLAEEWMRFLAVDHFVLTWETRGLFGDVGDVTAAGPPPAEIGAQAGDLLAVMDHFGVGQAHLMCLCGGAVIGLAAAHQDVAEGRDASSSRVGSLSLWHGDFAGIPAAEKTSHQQNLVALMEMGAAGPDRAAAIHPVLCQTMLSEVPPDLAHLVVYPYATPELLYRYCRVNGTIMTTDVTPWLSGIGRPVLVVTSTDDRTAHPDGSKTVAQALPDAILHVRPHGDHISLFKGGADLMPLLGDFIDSLPDLCRTSGPTFL</sequence>
<name>A0ABV9CMD2_9ACTN</name>
<dbReference type="RefSeq" id="WP_380844300.1">
    <property type="nucleotide sequence ID" value="NZ_JBHSFP010000020.1"/>
</dbReference>
<keyword evidence="2" id="KW-1185">Reference proteome</keyword>
<keyword evidence="1" id="KW-0378">Hydrolase</keyword>
<proteinExistence type="predicted"/>
<evidence type="ECO:0000313" key="2">
    <source>
        <dbReference type="Proteomes" id="UP001596004"/>
    </source>
</evidence>
<dbReference type="EMBL" id="JBHSFP010000020">
    <property type="protein sequence ID" value="MFC4534153.1"/>
    <property type="molecule type" value="Genomic_DNA"/>
</dbReference>
<dbReference type="SUPFAM" id="SSF53474">
    <property type="entry name" value="alpha/beta-Hydrolases"/>
    <property type="match status" value="1"/>
</dbReference>